<protein>
    <submittedName>
        <fullName evidence="1">DinB family protein</fullName>
    </submittedName>
</protein>
<sequence length="185" mass="20294">MSITQGSIQDVGQAPAGAGQEAIELLETLAERRHFFRFTLQNLSAEQTGSRPTASQLTLAGLAKHLRETEAQWARFIVEGPVAVALPEGWENDPAFWVDGWKLIGEETLESVLAEWEQVATRTEEIVRALPSLDASHPLPEAPWFPAGATWSARRVLLHLIGEIAQHSGHADIIRESIDGQKTMG</sequence>
<dbReference type="Gene3D" id="1.20.120.450">
    <property type="entry name" value="dinb family like domain"/>
    <property type="match status" value="1"/>
</dbReference>
<accession>A0A9X1SSI6</accession>
<dbReference type="Proteomes" id="UP001138997">
    <property type="component" value="Unassembled WGS sequence"/>
</dbReference>
<proteinExistence type="predicted"/>
<evidence type="ECO:0000313" key="2">
    <source>
        <dbReference type="Proteomes" id="UP001138997"/>
    </source>
</evidence>
<evidence type="ECO:0000313" key="1">
    <source>
        <dbReference type="EMBL" id="MCD5309655.1"/>
    </source>
</evidence>
<gene>
    <name evidence="1" type="ORF">LR394_02015</name>
</gene>
<reference evidence="1" key="1">
    <citation type="submission" date="2021-11" db="EMBL/GenBank/DDBJ databases">
        <title>Streptomyces corallinus and Kineosporia corallina sp. nov., two new coral-derived marine actinobacteria.</title>
        <authorList>
            <person name="Buangrab K."/>
            <person name="Sutthacheep M."/>
            <person name="Yeemin T."/>
            <person name="Harunari E."/>
            <person name="Igarashi Y."/>
            <person name="Sripreechasak P."/>
            <person name="Kanchanasin P."/>
            <person name="Tanasupawat S."/>
            <person name="Phongsopitanun W."/>
        </authorList>
    </citation>
    <scope>NUCLEOTIDE SEQUENCE</scope>
    <source>
        <strain evidence="1">JCM 31032</strain>
    </source>
</reference>
<name>A0A9X1SSI6_9ACTN</name>
<comment type="caution">
    <text evidence="1">The sequence shown here is derived from an EMBL/GenBank/DDBJ whole genome shotgun (WGS) entry which is preliminary data.</text>
</comment>
<dbReference type="SUPFAM" id="SSF109854">
    <property type="entry name" value="DinB/YfiT-like putative metalloenzymes"/>
    <property type="match status" value="1"/>
</dbReference>
<organism evidence="1 2">
    <name type="scientific">Kineosporia babensis</name>
    <dbReference type="NCBI Taxonomy" id="499548"/>
    <lineage>
        <taxon>Bacteria</taxon>
        <taxon>Bacillati</taxon>
        <taxon>Actinomycetota</taxon>
        <taxon>Actinomycetes</taxon>
        <taxon>Kineosporiales</taxon>
        <taxon>Kineosporiaceae</taxon>
        <taxon>Kineosporia</taxon>
    </lineage>
</organism>
<keyword evidence="2" id="KW-1185">Reference proteome</keyword>
<dbReference type="RefSeq" id="WP_231438578.1">
    <property type="nucleotide sequence ID" value="NZ_JAJOMB010000001.1"/>
</dbReference>
<dbReference type="EMBL" id="JAJOMB010000001">
    <property type="protein sequence ID" value="MCD5309655.1"/>
    <property type="molecule type" value="Genomic_DNA"/>
</dbReference>
<dbReference type="InterPro" id="IPR034660">
    <property type="entry name" value="DinB/YfiT-like"/>
</dbReference>
<dbReference type="Pfam" id="PF04978">
    <property type="entry name" value="MST"/>
    <property type="match status" value="1"/>
</dbReference>
<dbReference type="AlphaFoldDB" id="A0A9X1SSI6"/>
<dbReference type="InterPro" id="IPR007061">
    <property type="entry name" value="MST-like"/>
</dbReference>